<keyword evidence="2" id="KW-1185">Reference proteome</keyword>
<reference evidence="1 2" key="1">
    <citation type="submission" date="2017-09" db="EMBL/GenBank/DDBJ databases">
        <authorList>
            <person name="Zhang H."/>
            <person name="Hu S."/>
            <person name="Xu J."/>
            <person name="He Z."/>
        </authorList>
    </citation>
    <scope>NUCLEOTIDE SEQUENCE [LARGE SCALE GENOMIC DNA]</scope>
    <source>
        <strain evidence="1 2">TXX3120</strain>
    </source>
</reference>
<protein>
    <submittedName>
        <fullName evidence="1">Uncharacterized protein</fullName>
    </submittedName>
</protein>
<dbReference type="AlphaFoldDB" id="A0A494UID6"/>
<organism evidence="1 2">
    <name type="scientific">Streptomyces fungicidicus</name>
    <dbReference type="NCBI Taxonomy" id="68203"/>
    <lineage>
        <taxon>Bacteria</taxon>
        <taxon>Bacillati</taxon>
        <taxon>Actinomycetota</taxon>
        <taxon>Actinomycetes</taxon>
        <taxon>Kitasatosporales</taxon>
        <taxon>Streptomycetaceae</taxon>
        <taxon>Streptomyces</taxon>
    </lineage>
</organism>
<evidence type="ECO:0000313" key="2">
    <source>
        <dbReference type="Proteomes" id="UP000282170"/>
    </source>
</evidence>
<dbReference type="KEGG" id="sfug:CNQ36_01740"/>
<name>A0A494UID6_9ACTN</name>
<dbReference type="EMBL" id="CP023407">
    <property type="protein sequence ID" value="AYL34250.1"/>
    <property type="molecule type" value="Genomic_DNA"/>
</dbReference>
<evidence type="ECO:0000313" key="1">
    <source>
        <dbReference type="EMBL" id="AYL34250.1"/>
    </source>
</evidence>
<gene>
    <name evidence="1" type="ORF">CNQ36_01740</name>
</gene>
<accession>A0A494UID6</accession>
<proteinExistence type="predicted"/>
<dbReference type="Proteomes" id="UP000282170">
    <property type="component" value="Chromosome"/>
</dbReference>
<sequence length="73" mass="7982">MIMLPCPVQSHRIRAAANQALSRHTLSIEDPEIIPGPAGSAAAAERSVAQHRRCLAHRFANRTRPGMPTSTHY</sequence>